<dbReference type="InterPro" id="IPR029023">
    <property type="entry name" value="Tensin_phosphatase"/>
</dbReference>
<evidence type="ECO:0000259" key="15">
    <source>
        <dbReference type="PROSITE" id="PS51182"/>
    </source>
</evidence>
<dbReference type="PROSITE" id="PS00478">
    <property type="entry name" value="LIM_DOMAIN_1"/>
    <property type="match status" value="3"/>
</dbReference>
<dbReference type="InterPro" id="IPR014020">
    <property type="entry name" value="Tensin_C2-dom"/>
</dbReference>
<dbReference type="PROSITE" id="PS50023">
    <property type="entry name" value="LIM_DOMAIN_2"/>
    <property type="match status" value="5"/>
</dbReference>
<dbReference type="CDD" id="cd14509">
    <property type="entry name" value="PTP_PTEN"/>
    <property type="match status" value="1"/>
</dbReference>
<dbReference type="GO" id="GO:0004721">
    <property type="term" value="F:phosphoprotein phosphatase activity"/>
    <property type="evidence" value="ECO:0007669"/>
    <property type="project" value="UniProtKB-KW"/>
</dbReference>
<evidence type="ECO:0000259" key="13">
    <source>
        <dbReference type="PROSITE" id="PS50056"/>
    </source>
</evidence>
<evidence type="ECO:0000313" key="16">
    <source>
        <dbReference type="EMBL" id="KYQ93081.1"/>
    </source>
</evidence>
<dbReference type="SMART" id="SM01326">
    <property type="entry name" value="PTEN_C2"/>
    <property type="match status" value="1"/>
</dbReference>
<dbReference type="InterPro" id="IPR051281">
    <property type="entry name" value="Dual-spec_lipid-protein_phosph"/>
</dbReference>
<dbReference type="Proteomes" id="UP000076078">
    <property type="component" value="Unassembled WGS sequence"/>
</dbReference>
<dbReference type="GO" id="GO:0046872">
    <property type="term" value="F:metal ion binding"/>
    <property type="evidence" value="ECO:0007669"/>
    <property type="project" value="UniProtKB-KW"/>
</dbReference>
<feature type="domain" description="LIM zinc-binding" evidence="12">
    <location>
        <begin position="654"/>
        <end position="715"/>
    </location>
</feature>
<dbReference type="EMBL" id="LODT01000028">
    <property type="protein sequence ID" value="KYQ93081.1"/>
    <property type="molecule type" value="Genomic_DNA"/>
</dbReference>
<dbReference type="GO" id="GO:0005829">
    <property type="term" value="C:cytosol"/>
    <property type="evidence" value="ECO:0007669"/>
    <property type="project" value="TreeGrafter"/>
</dbReference>
<comment type="similarity">
    <text evidence="2">Belongs to the PTEN phosphatase protein family.</text>
</comment>
<dbReference type="OrthoDB" id="16692at2759"/>
<evidence type="ECO:0000256" key="5">
    <source>
        <dbReference type="ARBA" id="ARBA00022833"/>
    </source>
</evidence>
<evidence type="ECO:0000256" key="11">
    <source>
        <dbReference type="SAM" id="MobiDB-lite"/>
    </source>
</evidence>
<protein>
    <submittedName>
        <fullName evidence="16">LIM-type zinc finger-containing protein</fullName>
    </submittedName>
</protein>
<dbReference type="GO" id="GO:0016314">
    <property type="term" value="F:phosphatidylinositol-3,4,5-trisphosphate 3-phosphatase activity"/>
    <property type="evidence" value="ECO:0007669"/>
    <property type="project" value="TreeGrafter"/>
</dbReference>
<sequence>MHLVRKIVSKQKKRFEWGNFDLDLTYLTDRVIGMGFPSESIEGLYRNNMKDVQRFFNTLHPGHYKIYNLCSERKYDHDRFEGNVSEYPFDDHSPPNLDVIGKFCLDVEEWLDQHPENIVAIHCKAGKGRTGTMVACWLLYNRSCTTSSESIRMFGTKRTHNGKGITIPSQARYVRYFEALNQYGKPTRPAPSITKILSTIRMSSLPDFNIGGGCEPYLCITQQDKNVFYTKPLKIKKGQSKAIEIDCGNIILCNDVKLKFYNKNSKGYMFSYCFHTAFIDSSKVSIRRVEIDKAHKDTKHFPNNFSIELEFVEEFTEDDLIEVGFKSDSPSTSKKNTIDISNNNNNNNNNNQHQGLQLYGTSYINNLDKLFTNKSSGSIPTNITLVDVPVPTTTTTTTTSTTLENINKNNNNNDIVTNERPISSKEVFNCPKCNLNILSTEVSVNNGLNNYHWSCLNCDNCSKSLMKDNNCLFQGSKTLCFDCGTTSGFFKFCSGCNLVIKNSNFEEFGDLVFHNACFFCSTCLNYLVGKDFIIKEKKLLQCSTCVERANNEIKKDVNNINHNVNQYEHENFNQLKDQSFLVPIKPTEINNNEIKVNNNNNNEIIVNQQDIILNEQQEDNNNNTIEIEKVDAIIEEQENKKEEKEEEITNEFNIICTKCNEPIGLRPIILDSGVYHRDCFQCAECNRLLDFNGYFSKNQESQPICSQCDKALMKKQKNLLFQQEEEERLKYSQESNDDALTTTLSNVICYGCKLIIEDEEMMDALGEKWHLQCLTCTTCRKQIEGAFGDHQGLIYCKDHYEELFGLKCNQCDQIIDGVFIKFNGKQLHAHCFVCFNCNKILQDGKYYEKNGYILCEFCRSVDIIKRRTQLQLQQSFIGVKRSTTSNNLSSNNNNNSILMASTPLPTIPDSIVDVDKPLSTSYLCINKNNSYRHSTRINLSDFKFSTLNASERRGKTLYPSLHRQISLKFKTAYPSSRIHANRKDFLSLNKSLTTTI</sequence>
<keyword evidence="6" id="KW-0904">Protein phosphatase</keyword>
<dbReference type="GO" id="GO:0006629">
    <property type="term" value="P:lipid metabolic process"/>
    <property type="evidence" value="ECO:0007669"/>
    <property type="project" value="UniProtKB-KW"/>
</dbReference>
<keyword evidence="5 9" id="KW-0862">Zinc</keyword>
<keyword evidence="17" id="KW-1185">Reference proteome</keyword>
<keyword evidence="10" id="KW-0175">Coiled coil</keyword>
<dbReference type="InterPro" id="IPR000387">
    <property type="entry name" value="Tyr_Pase_dom"/>
</dbReference>
<dbReference type="Pfam" id="PF22785">
    <property type="entry name" value="Tc-R-P"/>
    <property type="match status" value="1"/>
</dbReference>
<dbReference type="SUPFAM" id="SSF49562">
    <property type="entry name" value="C2 domain (Calcium/lipid-binding domain, CaLB)"/>
    <property type="match status" value="1"/>
</dbReference>
<evidence type="ECO:0000256" key="4">
    <source>
        <dbReference type="ARBA" id="ARBA00022801"/>
    </source>
</evidence>
<evidence type="ECO:0000256" key="6">
    <source>
        <dbReference type="ARBA" id="ARBA00022912"/>
    </source>
</evidence>
<dbReference type="PROSITE" id="PS51182">
    <property type="entry name" value="C2_TENSIN"/>
    <property type="match status" value="1"/>
</dbReference>
<dbReference type="InterPro" id="IPR001781">
    <property type="entry name" value="Znf_LIM"/>
</dbReference>
<evidence type="ECO:0000313" key="17">
    <source>
        <dbReference type="Proteomes" id="UP000076078"/>
    </source>
</evidence>
<dbReference type="Gene3D" id="2.10.110.10">
    <property type="entry name" value="Cysteine Rich Protein"/>
    <property type="match status" value="5"/>
</dbReference>
<dbReference type="SUPFAM" id="SSF57716">
    <property type="entry name" value="Glucocorticoid receptor-like (DNA-binding domain)"/>
    <property type="match status" value="1"/>
</dbReference>
<dbReference type="InterPro" id="IPR029021">
    <property type="entry name" value="Prot-tyrosine_phosphatase-like"/>
</dbReference>
<keyword evidence="4" id="KW-0378">Hydrolase</keyword>
<dbReference type="PANTHER" id="PTHR12305:SF97">
    <property type="entry name" value="LIM-DOMAIN CONTAINING PHOSPHATASE"/>
    <property type="match status" value="1"/>
</dbReference>
<keyword evidence="3 9" id="KW-0479">Metal-binding</keyword>
<evidence type="ECO:0000256" key="7">
    <source>
        <dbReference type="ARBA" id="ARBA00023098"/>
    </source>
</evidence>
<feature type="domain" description="LIM zinc-binding" evidence="12">
    <location>
        <begin position="428"/>
        <end position="490"/>
    </location>
</feature>
<feature type="domain" description="LIM zinc-binding" evidence="12">
    <location>
        <begin position="491"/>
        <end position="552"/>
    </location>
</feature>
<accession>A0A151ZGI2</accession>
<feature type="region of interest" description="Disordered" evidence="11">
    <location>
        <begin position="326"/>
        <end position="352"/>
    </location>
</feature>
<dbReference type="CDD" id="cd08368">
    <property type="entry name" value="LIM"/>
    <property type="match status" value="5"/>
</dbReference>
<dbReference type="InterPro" id="IPR045101">
    <property type="entry name" value="PTP_PTEN"/>
</dbReference>
<evidence type="ECO:0000256" key="2">
    <source>
        <dbReference type="ARBA" id="ARBA00007881"/>
    </source>
</evidence>
<dbReference type="PROSITE" id="PS50056">
    <property type="entry name" value="TYR_PHOSPHATASE_2"/>
    <property type="match status" value="1"/>
</dbReference>
<feature type="compositionally biased region" description="Low complexity" evidence="11">
    <location>
        <begin position="342"/>
        <end position="351"/>
    </location>
</feature>
<name>A0A151ZGI2_TIELA</name>
<evidence type="ECO:0000256" key="8">
    <source>
        <dbReference type="ARBA" id="ARBA00023273"/>
    </source>
</evidence>
<dbReference type="OMA" id="MIACWLL"/>
<dbReference type="PANTHER" id="PTHR12305">
    <property type="entry name" value="PHOSPHATASE WITH HOMOLOGY TO TENSIN"/>
    <property type="match status" value="1"/>
</dbReference>
<dbReference type="InParanoid" id="A0A151ZGI2"/>
<evidence type="ECO:0000256" key="3">
    <source>
        <dbReference type="ARBA" id="ARBA00022723"/>
    </source>
</evidence>
<proteinExistence type="inferred from homology"/>
<keyword evidence="8" id="KW-0966">Cell projection</keyword>
<dbReference type="Gene3D" id="2.60.40.1110">
    <property type="match status" value="1"/>
</dbReference>
<dbReference type="PROSITE" id="PS00383">
    <property type="entry name" value="TYR_PHOSPHATASE_1"/>
    <property type="match status" value="1"/>
</dbReference>
<dbReference type="PROSITE" id="PS51181">
    <property type="entry name" value="PPASE_TENSIN"/>
    <property type="match status" value="1"/>
</dbReference>
<feature type="compositionally biased region" description="Polar residues" evidence="11">
    <location>
        <begin position="328"/>
        <end position="341"/>
    </location>
</feature>
<evidence type="ECO:0000256" key="10">
    <source>
        <dbReference type="SAM" id="Coils"/>
    </source>
</evidence>
<feature type="domain" description="C2 tensin-type" evidence="15">
    <location>
        <begin position="192"/>
        <end position="314"/>
    </location>
</feature>
<dbReference type="SMART" id="SM00132">
    <property type="entry name" value="LIM"/>
    <property type="match status" value="5"/>
</dbReference>
<dbReference type="STRING" id="361077.A0A151ZGI2"/>
<keyword evidence="7" id="KW-0443">Lipid metabolism</keyword>
<evidence type="ECO:0000259" key="12">
    <source>
        <dbReference type="PROSITE" id="PS50023"/>
    </source>
</evidence>
<dbReference type="SUPFAM" id="SSF52799">
    <property type="entry name" value="(Phosphotyrosine protein) phosphatases II"/>
    <property type="match status" value="1"/>
</dbReference>
<dbReference type="FunCoup" id="A0A151ZGI2">
    <property type="interactions" value="513"/>
</dbReference>
<dbReference type="InterPro" id="IPR035892">
    <property type="entry name" value="C2_domain_sf"/>
</dbReference>
<feature type="domain" description="LIM zinc-binding" evidence="12">
    <location>
        <begin position="747"/>
        <end position="806"/>
    </location>
</feature>
<comment type="caution">
    <text evidence="16">The sequence shown here is derived from an EMBL/GenBank/DDBJ whole genome shotgun (WGS) entry which is preliminary data.</text>
</comment>
<feature type="coiled-coil region" evidence="10">
    <location>
        <begin position="627"/>
        <end position="654"/>
    </location>
</feature>
<dbReference type="Pfam" id="PF00412">
    <property type="entry name" value="LIM"/>
    <property type="match status" value="5"/>
</dbReference>
<gene>
    <name evidence="16" type="ORF">DLAC_05702</name>
</gene>
<feature type="domain" description="LIM zinc-binding" evidence="12">
    <location>
        <begin position="807"/>
        <end position="865"/>
    </location>
</feature>
<dbReference type="Pfam" id="PF10409">
    <property type="entry name" value="PTEN_C2"/>
    <property type="match status" value="1"/>
</dbReference>
<dbReference type="InterPro" id="IPR003595">
    <property type="entry name" value="Tyr_Pase_cat"/>
</dbReference>
<feature type="domain" description="Phosphatase tensin-type" evidence="14">
    <location>
        <begin position="13"/>
        <end position="184"/>
    </location>
</feature>
<dbReference type="SMART" id="SM00404">
    <property type="entry name" value="PTPc_motif"/>
    <property type="match status" value="1"/>
</dbReference>
<keyword evidence="9" id="KW-0440">LIM domain</keyword>
<dbReference type="InterPro" id="IPR016130">
    <property type="entry name" value="Tyr_Pase_AS"/>
</dbReference>
<organism evidence="16 17">
    <name type="scientific">Tieghemostelium lacteum</name>
    <name type="common">Slime mold</name>
    <name type="synonym">Dictyostelium lacteum</name>
    <dbReference type="NCBI Taxonomy" id="361077"/>
    <lineage>
        <taxon>Eukaryota</taxon>
        <taxon>Amoebozoa</taxon>
        <taxon>Evosea</taxon>
        <taxon>Eumycetozoa</taxon>
        <taxon>Dictyostelia</taxon>
        <taxon>Dictyosteliales</taxon>
        <taxon>Raperosteliaceae</taxon>
        <taxon>Tieghemostelium</taxon>
    </lineage>
</organism>
<dbReference type="Gene3D" id="3.90.190.10">
    <property type="entry name" value="Protein tyrosine phosphatase superfamily"/>
    <property type="match status" value="1"/>
</dbReference>
<evidence type="ECO:0000259" key="14">
    <source>
        <dbReference type="PROSITE" id="PS51181"/>
    </source>
</evidence>
<evidence type="ECO:0000256" key="9">
    <source>
        <dbReference type="PROSITE-ProRule" id="PRU00125"/>
    </source>
</evidence>
<evidence type="ECO:0000256" key="1">
    <source>
        <dbReference type="ARBA" id="ARBA00004487"/>
    </source>
</evidence>
<dbReference type="AlphaFoldDB" id="A0A151ZGI2"/>
<feature type="domain" description="Tyrosine specific protein phosphatases" evidence="13">
    <location>
        <begin position="101"/>
        <end position="158"/>
    </location>
</feature>
<comment type="subcellular location">
    <subcellularLocation>
        <location evidence="1">Cell projection</location>
        <location evidence="1">Neuron projection</location>
    </subcellularLocation>
</comment>
<reference evidence="16 17" key="1">
    <citation type="submission" date="2015-12" db="EMBL/GenBank/DDBJ databases">
        <title>Dictyostelia acquired genes for synthesis and detection of signals that induce cell-type specialization by lateral gene transfer from prokaryotes.</title>
        <authorList>
            <person name="Gloeckner G."/>
            <person name="Schaap P."/>
        </authorList>
    </citation>
    <scope>NUCLEOTIDE SEQUENCE [LARGE SCALE GENOMIC DNA]</scope>
    <source>
        <strain evidence="16 17">TK</strain>
    </source>
</reference>